<evidence type="ECO:0000313" key="1">
    <source>
        <dbReference type="EMBL" id="KAG0415985.1"/>
    </source>
</evidence>
<evidence type="ECO:0000313" key="2">
    <source>
        <dbReference type="Proteomes" id="UP000805193"/>
    </source>
</evidence>
<comment type="caution">
    <text evidence="1">The sequence shown here is derived from an EMBL/GenBank/DDBJ whole genome shotgun (WGS) entry which is preliminary data.</text>
</comment>
<dbReference type="EMBL" id="JABSTQ010011000">
    <property type="protein sequence ID" value="KAG0415985.1"/>
    <property type="molecule type" value="Genomic_DNA"/>
</dbReference>
<protein>
    <submittedName>
        <fullName evidence="1">Uncharacterized protein</fullName>
    </submittedName>
</protein>
<sequence>MGGVNNSLLQAQKPEIFRKPVIIIGADVTHPAPGDRIQPSIAACVGSLDSIPSKLPASIRVQLENHEAVARVEMVKDLKGMVMELLKAFREDTRHKPEHIIFYRDGVSEGQFAEVRNLELQAIRDACLSLQPDSSFKPPVTFIMVQKRHHTRFMSTNNRDGMGKAHNVPPGTTVDTVVTHPADFDFFLCSHYNIQGTSKPAHSYVVHDDYNFSSDDLQKLSYYLCHMYARCARSDSIPAPVYYAHLAAVRAKGHIFSKVYVSSKASSSSGGGPSFSTRKSEDAVALTDGMKQIMYFV</sequence>
<accession>A0AC60P989</accession>
<reference evidence="1 2" key="1">
    <citation type="journal article" date="2020" name="Cell">
        <title>Large-Scale Comparative Analyses of Tick Genomes Elucidate Their Genetic Diversity and Vector Capacities.</title>
        <authorList>
            <consortium name="Tick Genome and Microbiome Consortium (TIGMIC)"/>
            <person name="Jia N."/>
            <person name="Wang J."/>
            <person name="Shi W."/>
            <person name="Du L."/>
            <person name="Sun Y."/>
            <person name="Zhan W."/>
            <person name="Jiang J.F."/>
            <person name="Wang Q."/>
            <person name="Zhang B."/>
            <person name="Ji P."/>
            <person name="Bell-Sakyi L."/>
            <person name="Cui X.M."/>
            <person name="Yuan T.T."/>
            <person name="Jiang B.G."/>
            <person name="Yang W.F."/>
            <person name="Lam T.T."/>
            <person name="Chang Q.C."/>
            <person name="Ding S.J."/>
            <person name="Wang X.J."/>
            <person name="Zhu J.G."/>
            <person name="Ruan X.D."/>
            <person name="Zhao L."/>
            <person name="Wei J.T."/>
            <person name="Ye R.Z."/>
            <person name="Que T.C."/>
            <person name="Du C.H."/>
            <person name="Zhou Y.H."/>
            <person name="Cheng J.X."/>
            <person name="Dai P.F."/>
            <person name="Guo W.B."/>
            <person name="Han X.H."/>
            <person name="Huang E.J."/>
            <person name="Li L.F."/>
            <person name="Wei W."/>
            <person name="Gao Y.C."/>
            <person name="Liu J.Z."/>
            <person name="Shao H.Z."/>
            <person name="Wang X."/>
            <person name="Wang C.C."/>
            <person name="Yang T.C."/>
            <person name="Huo Q.B."/>
            <person name="Li W."/>
            <person name="Chen H.Y."/>
            <person name="Chen S.E."/>
            <person name="Zhou L.G."/>
            <person name="Ni X.B."/>
            <person name="Tian J.H."/>
            <person name="Sheng Y."/>
            <person name="Liu T."/>
            <person name="Pan Y.S."/>
            <person name="Xia L.Y."/>
            <person name="Li J."/>
            <person name="Zhao F."/>
            <person name="Cao W.C."/>
        </authorList>
    </citation>
    <scope>NUCLEOTIDE SEQUENCE [LARGE SCALE GENOMIC DNA]</scope>
    <source>
        <strain evidence="1">Iper-2018</strain>
    </source>
</reference>
<organism evidence="1 2">
    <name type="scientific">Ixodes persulcatus</name>
    <name type="common">Taiga tick</name>
    <dbReference type="NCBI Taxonomy" id="34615"/>
    <lineage>
        <taxon>Eukaryota</taxon>
        <taxon>Metazoa</taxon>
        <taxon>Ecdysozoa</taxon>
        <taxon>Arthropoda</taxon>
        <taxon>Chelicerata</taxon>
        <taxon>Arachnida</taxon>
        <taxon>Acari</taxon>
        <taxon>Parasitiformes</taxon>
        <taxon>Ixodida</taxon>
        <taxon>Ixodoidea</taxon>
        <taxon>Ixodidae</taxon>
        <taxon>Ixodinae</taxon>
        <taxon>Ixodes</taxon>
    </lineage>
</organism>
<proteinExistence type="predicted"/>
<gene>
    <name evidence="1" type="ORF">HPB47_006838</name>
</gene>
<keyword evidence="2" id="KW-1185">Reference proteome</keyword>
<dbReference type="Proteomes" id="UP000805193">
    <property type="component" value="Unassembled WGS sequence"/>
</dbReference>
<name>A0AC60P989_IXOPE</name>